<evidence type="ECO:0000313" key="3">
    <source>
        <dbReference type="Proteomes" id="UP001430065"/>
    </source>
</evidence>
<dbReference type="InterPro" id="IPR016181">
    <property type="entry name" value="Acyl_CoA_acyltransferase"/>
</dbReference>
<name>A0ABS2JSZ6_9GAMM</name>
<sequence length="271" mass="29684">MSKPDILKSNDQFIALSTFVCSAIPDSEVFDKDGIAVRWACSDLIFFNTLYLSEGIADADALRQRLRTGATYMRAKAQPGLFLLCEDYVADAARSDLEAAIADAGLVPVLDTIGMTGELLPFARATEHHGLHFERVGSEQALSHFAAVNEAAYGAVPDSYFPAFRQSMPLWTERSHSYIAYRQGKPVSTASVIESDGELYLALVATRPEAQRLGFGEATVRHVLEVAHHASGLRQTSLHATQAGFPVYQRMGYRQVTRILGYSLSEPAAEH</sequence>
<proteinExistence type="predicted"/>
<dbReference type="RefSeq" id="WP_204636576.1">
    <property type="nucleotide sequence ID" value="NZ_JADIKC010000005.1"/>
</dbReference>
<dbReference type="PROSITE" id="PS51186">
    <property type="entry name" value="GNAT"/>
    <property type="match status" value="1"/>
</dbReference>
<feature type="domain" description="N-acetyltransferase" evidence="1">
    <location>
        <begin position="131"/>
        <end position="271"/>
    </location>
</feature>
<dbReference type="Proteomes" id="UP001430065">
    <property type="component" value="Unassembled WGS sequence"/>
</dbReference>
<dbReference type="SUPFAM" id="SSF55729">
    <property type="entry name" value="Acyl-CoA N-acyltransferases (Nat)"/>
    <property type="match status" value="1"/>
</dbReference>
<dbReference type="InterPro" id="IPR000182">
    <property type="entry name" value="GNAT_dom"/>
</dbReference>
<comment type="caution">
    <text evidence="2">The sequence shown here is derived from an EMBL/GenBank/DDBJ whole genome shotgun (WGS) entry which is preliminary data.</text>
</comment>
<accession>A0ABS2JSZ6</accession>
<keyword evidence="3" id="KW-1185">Reference proteome</keyword>
<reference evidence="2 3" key="1">
    <citation type="submission" date="2020-10" db="EMBL/GenBank/DDBJ databases">
        <title>Phylogeny of dyella-like bacteria.</title>
        <authorList>
            <person name="Fu J."/>
        </authorList>
    </citation>
    <scope>NUCLEOTIDE SEQUENCE [LARGE SCALE GENOMIC DNA]</scope>
    <source>
        <strain evidence="2 3">THG-B117</strain>
    </source>
</reference>
<gene>
    <name evidence="2" type="ORF">ISP20_13345</name>
</gene>
<dbReference type="EMBL" id="JADIKC010000005">
    <property type="protein sequence ID" value="MBM7122144.1"/>
    <property type="molecule type" value="Genomic_DNA"/>
</dbReference>
<dbReference type="Gene3D" id="3.40.630.30">
    <property type="match status" value="1"/>
</dbReference>
<dbReference type="Pfam" id="PF13673">
    <property type="entry name" value="Acetyltransf_10"/>
    <property type="match status" value="1"/>
</dbReference>
<protein>
    <submittedName>
        <fullName evidence="2">GNAT family N-acetyltransferase</fullName>
    </submittedName>
</protein>
<evidence type="ECO:0000313" key="2">
    <source>
        <dbReference type="EMBL" id="MBM7122144.1"/>
    </source>
</evidence>
<evidence type="ECO:0000259" key="1">
    <source>
        <dbReference type="PROSITE" id="PS51186"/>
    </source>
</evidence>
<organism evidence="2 3">
    <name type="scientific">Dyella kyungheensis</name>
    <dbReference type="NCBI Taxonomy" id="1242174"/>
    <lineage>
        <taxon>Bacteria</taxon>
        <taxon>Pseudomonadati</taxon>
        <taxon>Pseudomonadota</taxon>
        <taxon>Gammaproteobacteria</taxon>
        <taxon>Lysobacterales</taxon>
        <taxon>Rhodanobacteraceae</taxon>
        <taxon>Dyella</taxon>
    </lineage>
</organism>
<dbReference type="CDD" id="cd04301">
    <property type="entry name" value="NAT_SF"/>
    <property type="match status" value="1"/>
</dbReference>